<reference evidence="1 2" key="1">
    <citation type="journal article" date="2011" name="Science">
        <title>The Selaginella genome identifies genetic changes associated with the evolution of vascular plants.</title>
        <authorList>
            <person name="Banks J.A."/>
            <person name="Nishiyama T."/>
            <person name="Hasebe M."/>
            <person name="Bowman J.L."/>
            <person name="Gribskov M."/>
            <person name="dePamphilis C."/>
            <person name="Albert V.A."/>
            <person name="Aono N."/>
            <person name="Aoyama T."/>
            <person name="Ambrose B.A."/>
            <person name="Ashton N.W."/>
            <person name="Axtell M.J."/>
            <person name="Barker E."/>
            <person name="Barker M.S."/>
            <person name="Bennetzen J.L."/>
            <person name="Bonawitz N.D."/>
            <person name="Chapple C."/>
            <person name="Cheng C."/>
            <person name="Correa L.G."/>
            <person name="Dacre M."/>
            <person name="DeBarry J."/>
            <person name="Dreyer I."/>
            <person name="Elias M."/>
            <person name="Engstrom E.M."/>
            <person name="Estelle M."/>
            <person name="Feng L."/>
            <person name="Finet C."/>
            <person name="Floyd S.K."/>
            <person name="Frommer W.B."/>
            <person name="Fujita T."/>
            <person name="Gramzow L."/>
            <person name="Gutensohn M."/>
            <person name="Harholt J."/>
            <person name="Hattori M."/>
            <person name="Heyl A."/>
            <person name="Hirai T."/>
            <person name="Hiwatashi Y."/>
            <person name="Ishikawa M."/>
            <person name="Iwata M."/>
            <person name="Karol K.G."/>
            <person name="Koehler B."/>
            <person name="Kolukisaoglu U."/>
            <person name="Kubo M."/>
            <person name="Kurata T."/>
            <person name="Lalonde S."/>
            <person name="Li K."/>
            <person name="Li Y."/>
            <person name="Litt A."/>
            <person name="Lyons E."/>
            <person name="Manning G."/>
            <person name="Maruyama T."/>
            <person name="Michael T.P."/>
            <person name="Mikami K."/>
            <person name="Miyazaki S."/>
            <person name="Morinaga S."/>
            <person name="Murata T."/>
            <person name="Mueller-Roeber B."/>
            <person name="Nelson D.R."/>
            <person name="Obara M."/>
            <person name="Oguri Y."/>
            <person name="Olmstead R.G."/>
            <person name="Onodera N."/>
            <person name="Petersen B.L."/>
            <person name="Pils B."/>
            <person name="Prigge M."/>
            <person name="Rensing S.A."/>
            <person name="Riano-Pachon D.M."/>
            <person name="Roberts A.W."/>
            <person name="Sato Y."/>
            <person name="Scheller H.V."/>
            <person name="Schulz B."/>
            <person name="Schulz C."/>
            <person name="Shakirov E.V."/>
            <person name="Shibagaki N."/>
            <person name="Shinohara N."/>
            <person name="Shippen D.E."/>
            <person name="Soerensen I."/>
            <person name="Sotooka R."/>
            <person name="Sugimoto N."/>
            <person name="Sugita M."/>
            <person name="Sumikawa N."/>
            <person name="Tanurdzic M."/>
            <person name="Theissen G."/>
            <person name="Ulvskov P."/>
            <person name="Wakazuki S."/>
            <person name="Weng J.K."/>
            <person name="Willats W.W."/>
            <person name="Wipf D."/>
            <person name="Wolf P.G."/>
            <person name="Yang L."/>
            <person name="Zimmer A.D."/>
            <person name="Zhu Q."/>
            <person name="Mitros T."/>
            <person name="Hellsten U."/>
            <person name="Loque D."/>
            <person name="Otillar R."/>
            <person name="Salamov A."/>
            <person name="Schmutz J."/>
            <person name="Shapiro H."/>
            <person name="Lindquist E."/>
            <person name="Lucas S."/>
            <person name="Rokhsar D."/>
            <person name="Grigoriev I.V."/>
        </authorList>
    </citation>
    <scope>NUCLEOTIDE SEQUENCE [LARGE SCALE GENOMIC DNA]</scope>
</reference>
<dbReference type="KEGG" id="smo:SELMODRAFT_114132"/>
<dbReference type="AlphaFoldDB" id="D8SD09"/>
<keyword evidence="2" id="KW-1185">Reference proteome</keyword>
<evidence type="ECO:0000313" key="2">
    <source>
        <dbReference type="Proteomes" id="UP000001514"/>
    </source>
</evidence>
<accession>D8SD09</accession>
<gene>
    <name evidence="1" type="ORF">SELMODRAFT_114132</name>
</gene>
<evidence type="ECO:0008006" key="3">
    <source>
        <dbReference type="Google" id="ProtNLM"/>
    </source>
</evidence>
<dbReference type="HOGENOM" id="CLU_048241_2_0_1"/>
<dbReference type="EMBL" id="GL377612">
    <property type="protein sequence ID" value="EFJ17946.1"/>
    <property type="molecule type" value="Genomic_DNA"/>
</dbReference>
<dbReference type="InterPro" id="IPR009367">
    <property type="entry name" value="Elm1-like"/>
</dbReference>
<dbReference type="PANTHER" id="PTHR33986:SF15">
    <property type="entry name" value="MITOCHONDRIAL FISSION PROTEIN ELM1"/>
    <property type="match status" value="1"/>
</dbReference>
<dbReference type="PANTHER" id="PTHR33986">
    <property type="entry name" value="OS02G0535700 PROTEIN"/>
    <property type="match status" value="1"/>
</dbReference>
<proteinExistence type="predicted"/>
<dbReference type="InParanoid" id="D8SD09"/>
<organism evidence="2">
    <name type="scientific">Selaginella moellendorffii</name>
    <name type="common">Spikemoss</name>
    <dbReference type="NCBI Taxonomy" id="88036"/>
    <lineage>
        <taxon>Eukaryota</taxon>
        <taxon>Viridiplantae</taxon>
        <taxon>Streptophyta</taxon>
        <taxon>Embryophyta</taxon>
        <taxon>Tracheophyta</taxon>
        <taxon>Lycopodiopsida</taxon>
        <taxon>Selaginellales</taxon>
        <taxon>Selaginellaceae</taxon>
        <taxon>Selaginella</taxon>
    </lineage>
</organism>
<dbReference type="OMA" id="KPLYIFC"/>
<protein>
    <recommendedName>
        <fullName evidence="3">Mitochondrial fission protein ELM1</fullName>
    </recommendedName>
</protein>
<evidence type="ECO:0000313" key="1">
    <source>
        <dbReference type="EMBL" id="EFJ17946.1"/>
    </source>
</evidence>
<dbReference type="STRING" id="88036.D8SD09"/>
<dbReference type="Gramene" id="EFJ17946">
    <property type="protein sequence ID" value="EFJ17946"/>
    <property type="gene ID" value="SELMODRAFT_114132"/>
</dbReference>
<dbReference type="FunCoup" id="D8SD09">
    <property type="interactions" value="391"/>
</dbReference>
<dbReference type="Proteomes" id="UP000001514">
    <property type="component" value="Unassembled WGS sequence"/>
</dbReference>
<name>D8SD09_SELML</name>
<dbReference type="SUPFAM" id="SSF53756">
    <property type="entry name" value="UDP-Glycosyltransferase/glycogen phosphorylase"/>
    <property type="match status" value="1"/>
</dbReference>
<dbReference type="eggNOG" id="ENOG502QSHX">
    <property type="taxonomic scope" value="Eukaryota"/>
</dbReference>
<dbReference type="Pfam" id="PF06258">
    <property type="entry name" value="Mito_fiss_Elm1"/>
    <property type="match status" value="1"/>
</dbReference>
<sequence>MRAIRLPDPPGVSVSHATPEIFDRGLSTVVRRAVIIGNGAAGAEHQSIGLVRALGLASSYTIYRVDRPTGEFNRWLRWLPLGIHKKIDCLVRHLHLKTIGISSAGLSGIEAADAKKLADLANLESARNGPLLVLAAGRDTVSIAESVKKLAPGATFVVQIQHPRRCLDNFDMVITPVHDYYTLSPAARQEAPRFLIPFLTPHQPPDKRVVLTVGALHLADPSMLRSAAETWHSLLAPLPKPLLIVNIGGPMRCCHYGQDLAQELASKLKRVLSSCGSVRISYSRRTPAKVVCDVIQRELGDLPNVHIFDGTGPNPHLGHLAWGDAFVVTADSISMLSEACSTGKPVYVLGAERCTWKFRSFHKSLRHKGVARNFTGLEDISESWSYPPLSDNAAAAERVRAALAERGWSLAS</sequence>